<dbReference type="SUPFAM" id="SSF68906">
    <property type="entry name" value="SAP domain"/>
    <property type="match status" value="1"/>
</dbReference>
<protein>
    <recommendedName>
        <fullName evidence="2">SAP domain-containing protein</fullName>
    </recommendedName>
</protein>
<dbReference type="InterPro" id="IPR036361">
    <property type="entry name" value="SAP_dom_sf"/>
</dbReference>
<feature type="domain" description="SAP" evidence="2">
    <location>
        <begin position="433"/>
        <end position="467"/>
    </location>
</feature>
<reference evidence="3" key="1">
    <citation type="journal article" date="2020" name="Nature">
        <title>Giant virus diversity and host interactions through global metagenomics.</title>
        <authorList>
            <person name="Schulz F."/>
            <person name="Roux S."/>
            <person name="Paez-Espino D."/>
            <person name="Jungbluth S."/>
            <person name="Walsh D.A."/>
            <person name="Denef V.J."/>
            <person name="McMahon K.D."/>
            <person name="Konstantinidis K.T."/>
            <person name="Eloe-Fadrosh E.A."/>
            <person name="Kyrpides N.C."/>
            <person name="Woyke T."/>
        </authorList>
    </citation>
    <scope>NUCLEOTIDE SEQUENCE</scope>
    <source>
        <strain evidence="3">GVMAG-M-3300021343-4</strain>
    </source>
</reference>
<evidence type="ECO:0000259" key="2">
    <source>
        <dbReference type="PROSITE" id="PS50800"/>
    </source>
</evidence>
<feature type="compositionally biased region" description="Basic residues" evidence="1">
    <location>
        <begin position="389"/>
        <end position="404"/>
    </location>
</feature>
<feature type="region of interest" description="Disordered" evidence="1">
    <location>
        <begin position="381"/>
        <end position="434"/>
    </location>
</feature>
<accession>A0A6C0CKS1</accession>
<proteinExistence type="predicted"/>
<dbReference type="PROSITE" id="PS50800">
    <property type="entry name" value="SAP"/>
    <property type="match status" value="1"/>
</dbReference>
<feature type="compositionally biased region" description="Basic and acidic residues" evidence="1">
    <location>
        <begin position="405"/>
        <end position="427"/>
    </location>
</feature>
<sequence>MSVNNLVEWCNSLARDACGVYMGMSKQILDRAIDLYKLDKTQVYKDFGLDADQVKSVNVSTTSAGSISVASIVSISESAIPDKLLTQKEYESYSFIELRRHCTALKIKLPKAPKKPEFIKLITEYYEKQAELNKLETMSATSNASLKPSDKVAAVKTISENRYNSQNLTALRAECGRRGLVKSGKKADVINRLVVNDELQHMKKMEDAKTKPESERVKFIKAKMKELKKLKPELSVDQLKVEAKYLWKVKTGKIKETDEVLVPKPGAGDTEVKPETVVDSTEVKETTEVTPVDVVKNKEDVETAVETVDDADDNVVEIVDDVKKEEVPEKVDDAVDDDVVEIVDDGPVETVDNGPVETVDVVETVKPVDDVVDVVETVKPVEKKEEPKKKKSSKKKKDKGKGRLVPKETPKETPKEVSSDVPKDAPKDPPPNFDKMVIKELTEWLKKEGLDHRGTKPELINRCKEYYSIGNDEQIDRNSVVLENGDEIIQIEEISDYSELDLVLDDNGEFVQEEAIVVETEKDKKVNGYS</sequence>
<dbReference type="AlphaFoldDB" id="A0A6C0CKS1"/>
<dbReference type="EMBL" id="MN739441">
    <property type="protein sequence ID" value="QHT04893.1"/>
    <property type="molecule type" value="Genomic_DNA"/>
</dbReference>
<dbReference type="Gene3D" id="1.10.720.30">
    <property type="entry name" value="SAP domain"/>
    <property type="match status" value="2"/>
</dbReference>
<evidence type="ECO:0000256" key="1">
    <source>
        <dbReference type="SAM" id="MobiDB-lite"/>
    </source>
</evidence>
<evidence type="ECO:0000313" key="3">
    <source>
        <dbReference type="EMBL" id="QHT04893.1"/>
    </source>
</evidence>
<dbReference type="SMART" id="SM00513">
    <property type="entry name" value="SAP"/>
    <property type="match status" value="2"/>
</dbReference>
<name>A0A6C0CKS1_9ZZZZ</name>
<dbReference type="InterPro" id="IPR003034">
    <property type="entry name" value="SAP_dom"/>
</dbReference>
<organism evidence="3">
    <name type="scientific">viral metagenome</name>
    <dbReference type="NCBI Taxonomy" id="1070528"/>
    <lineage>
        <taxon>unclassified sequences</taxon>
        <taxon>metagenomes</taxon>
        <taxon>organismal metagenomes</taxon>
    </lineage>
</organism>